<keyword evidence="3" id="KW-0723">Serine/threonine-protein kinase</keyword>
<dbReference type="InterPro" id="IPR006311">
    <property type="entry name" value="TAT_signal"/>
</dbReference>
<dbReference type="Proteomes" id="UP000186914">
    <property type="component" value="Unassembled WGS sequence"/>
</dbReference>
<feature type="region of interest" description="Disordered" evidence="1">
    <location>
        <begin position="668"/>
        <end position="693"/>
    </location>
</feature>
<dbReference type="SUPFAM" id="SSF50998">
    <property type="entry name" value="Quinoprotein alcohol dehydrogenase-like"/>
    <property type="match status" value="2"/>
</dbReference>
<dbReference type="GO" id="GO:0005524">
    <property type="term" value="F:ATP binding"/>
    <property type="evidence" value="ECO:0007669"/>
    <property type="project" value="InterPro"/>
</dbReference>
<protein>
    <submittedName>
        <fullName evidence="3">Serine/threonine protein kinase</fullName>
    </submittedName>
</protein>
<dbReference type="GO" id="GO:0004674">
    <property type="term" value="F:protein serine/threonine kinase activity"/>
    <property type="evidence" value="ECO:0007669"/>
    <property type="project" value="UniProtKB-KW"/>
</dbReference>
<dbReference type="Gene3D" id="2.130.10.10">
    <property type="entry name" value="YVTN repeat-like/Quinoprotein amine dehydrogenase"/>
    <property type="match status" value="1"/>
</dbReference>
<dbReference type="InterPro" id="IPR011047">
    <property type="entry name" value="Quinoprotein_ADH-like_sf"/>
</dbReference>
<dbReference type="OrthoDB" id="145878at2157"/>
<dbReference type="PROSITE" id="PS50011">
    <property type="entry name" value="PROTEIN_KINASE_DOM"/>
    <property type="match status" value="1"/>
</dbReference>
<keyword evidence="3" id="KW-0808">Transferase</keyword>
<dbReference type="InterPro" id="IPR002372">
    <property type="entry name" value="PQQ_rpt_dom"/>
</dbReference>
<dbReference type="PROSITE" id="PS51318">
    <property type="entry name" value="TAT"/>
    <property type="match status" value="1"/>
</dbReference>
<reference evidence="4" key="1">
    <citation type="submission" date="2017-01" db="EMBL/GenBank/DDBJ databases">
        <authorList>
            <person name="Varghese N."/>
            <person name="Submissions S."/>
        </authorList>
    </citation>
    <scope>NUCLEOTIDE SEQUENCE [LARGE SCALE GENOMIC DNA]</scope>
    <source>
        <strain evidence="4">CGMCC 1.7737</strain>
    </source>
</reference>
<gene>
    <name evidence="3" type="ORF">SAMN05421858_2493</name>
</gene>
<evidence type="ECO:0000256" key="1">
    <source>
        <dbReference type="SAM" id="MobiDB-lite"/>
    </source>
</evidence>
<dbReference type="SUPFAM" id="SSF56112">
    <property type="entry name" value="Protein kinase-like (PK-like)"/>
    <property type="match status" value="1"/>
</dbReference>
<dbReference type="Gene3D" id="2.40.10.480">
    <property type="match status" value="2"/>
</dbReference>
<evidence type="ECO:0000313" key="4">
    <source>
        <dbReference type="Proteomes" id="UP000186914"/>
    </source>
</evidence>
<evidence type="ECO:0000259" key="2">
    <source>
        <dbReference type="PROSITE" id="PS50011"/>
    </source>
</evidence>
<dbReference type="InterPro" id="IPR015943">
    <property type="entry name" value="WD40/YVTN_repeat-like_dom_sf"/>
</dbReference>
<feature type="domain" description="Protein kinase" evidence="2">
    <location>
        <begin position="442"/>
        <end position="724"/>
    </location>
</feature>
<dbReference type="InterPro" id="IPR000719">
    <property type="entry name" value="Prot_kinase_dom"/>
</dbReference>
<dbReference type="SMART" id="SM00564">
    <property type="entry name" value="PQQ"/>
    <property type="match status" value="6"/>
</dbReference>
<dbReference type="Pfam" id="PF13360">
    <property type="entry name" value="PQQ_2"/>
    <property type="match status" value="2"/>
</dbReference>
<proteinExistence type="predicted"/>
<dbReference type="Gene3D" id="1.10.510.10">
    <property type="entry name" value="Transferase(Phosphotransferase) domain 1"/>
    <property type="match status" value="1"/>
</dbReference>
<organism evidence="3 4">
    <name type="scientific">Haladaptatus litoreus</name>
    <dbReference type="NCBI Taxonomy" id="553468"/>
    <lineage>
        <taxon>Archaea</taxon>
        <taxon>Methanobacteriati</taxon>
        <taxon>Methanobacteriota</taxon>
        <taxon>Stenosarchaea group</taxon>
        <taxon>Halobacteria</taxon>
        <taxon>Halobacteriales</taxon>
        <taxon>Haladaptataceae</taxon>
        <taxon>Haladaptatus</taxon>
    </lineage>
</organism>
<accession>A0A1N7BDQ4</accession>
<dbReference type="InterPro" id="IPR011009">
    <property type="entry name" value="Kinase-like_dom_sf"/>
</dbReference>
<feature type="region of interest" description="Disordered" evidence="1">
    <location>
        <begin position="462"/>
        <end position="492"/>
    </location>
</feature>
<evidence type="ECO:0000313" key="3">
    <source>
        <dbReference type="EMBL" id="SIR49384.1"/>
    </source>
</evidence>
<name>A0A1N7BDQ4_9EURY</name>
<keyword evidence="3" id="KW-0418">Kinase</keyword>
<dbReference type="InterPro" id="IPR018391">
    <property type="entry name" value="PQQ_b-propeller_rpt"/>
</dbReference>
<dbReference type="PANTHER" id="PTHR34512:SF30">
    <property type="entry name" value="OUTER MEMBRANE PROTEIN ASSEMBLY FACTOR BAMB"/>
    <property type="match status" value="1"/>
</dbReference>
<sequence>MNPSPSSLSRRGFLTASGTVGMSAAVGHAQTTTTTSEETQQEPDWTFSKSDIDAYYPFETADGVAYVLGTSESDGRNQYEITLYAIDQANRTTLWTETFPSFANMAVEDGTVFVTTTTGDGERRQNYELRAFDSKNGSEQWRHPVHEYPRQLTAEGDSIYVAGNRGIEAIDIDFGSEVWQSDAEIGEVYMVSHLGSLIYISTRDGVYALSDDDGKEQWHRNGQNVEGADAIDVDRNPLRLQVATEKGILCRSGSTAVFLEPEDGAVQWTASLDNSNYSEPVLHGDTVYFWGDSLSAVSVGDGTIRWEYDETNRRERGRSVVVADGAVFSIVDQTIVAVNFDGSERWTFELSEEDDYRLSWGDIADGTFYVVHGSKLRALSTEDGTVEWSFQPDEEMTMITVSEDAVLLGTQGSLYGFDLPQSIPEILVDETTHFFTSGVGIALSSILLGSGVFVAYRRMNAEPESPDGTAKPELDSESQPASEPAPEPEPEYGRLERIASDEFTETFRVRKRSDDGPRVVVEKHLTDSTLAGEFQSAVEQWADLSDRKGVVPVLDFGDDWAELPEYEGGSLADGERPTGERIKALSDANMTVHRAHGDGLIHGGLTPETILLDSDGRGGVSDWKLARVLADHRDSSPYDAPEQVAGEAADERTDVYRLGAIAHFALTGDAPAGASPPTADDSPSPQDYTSLSPDIADVLSTAMASDPDDRYQSVVKFDDMLRWATFRA</sequence>
<feature type="compositionally biased region" description="Low complexity" evidence="1">
    <location>
        <begin position="668"/>
        <end position="685"/>
    </location>
</feature>
<dbReference type="RefSeq" id="WP_076430526.1">
    <property type="nucleotide sequence ID" value="NZ_FTNO01000002.1"/>
</dbReference>
<dbReference type="AlphaFoldDB" id="A0A1N7BDQ4"/>
<keyword evidence="4" id="KW-1185">Reference proteome</keyword>
<dbReference type="PANTHER" id="PTHR34512">
    <property type="entry name" value="CELL SURFACE PROTEIN"/>
    <property type="match status" value="1"/>
</dbReference>
<dbReference type="EMBL" id="FTNO01000002">
    <property type="protein sequence ID" value="SIR49384.1"/>
    <property type="molecule type" value="Genomic_DNA"/>
</dbReference>